<comment type="caution">
    <text evidence="2">The sequence shown here is derived from an EMBL/GenBank/DDBJ whole genome shotgun (WGS) entry which is preliminary data.</text>
</comment>
<sequence length="87" mass="9277">MWPELPRRRFAAEQAASGKQDKTILNLLAMNGGMDYGLKIMGPVGGDGDRSSGDVGRAGRHDDSGLGATDTEVHRPDDDGRVRPGRS</sequence>
<accession>A0ABQ4BRN7</accession>
<proteinExistence type="predicted"/>
<dbReference type="EMBL" id="BOMS01000170">
    <property type="protein sequence ID" value="GIE73338.1"/>
    <property type="molecule type" value="Genomic_DNA"/>
</dbReference>
<feature type="region of interest" description="Disordered" evidence="1">
    <location>
        <begin position="39"/>
        <end position="87"/>
    </location>
</feature>
<evidence type="ECO:0000313" key="2">
    <source>
        <dbReference type="EMBL" id="GIE73338.1"/>
    </source>
</evidence>
<feature type="compositionally biased region" description="Basic and acidic residues" evidence="1">
    <location>
        <begin position="47"/>
        <end position="64"/>
    </location>
</feature>
<name>A0ABQ4BRN7_9ACTN</name>
<organism evidence="2 3">
    <name type="scientific">Actinoplanes palleronii</name>
    <dbReference type="NCBI Taxonomy" id="113570"/>
    <lineage>
        <taxon>Bacteria</taxon>
        <taxon>Bacillati</taxon>
        <taxon>Actinomycetota</taxon>
        <taxon>Actinomycetes</taxon>
        <taxon>Micromonosporales</taxon>
        <taxon>Micromonosporaceae</taxon>
        <taxon>Actinoplanes</taxon>
    </lineage>
</organism>
<reference evidence="2 3" key="1">
    <citation type="submission" date="2021-01" db="EMBL/GenBank/DDBJ databases">
        <title>Whole genome shotgun sequence of Actinoplanes palleronii NBRC 14916.</title>
        <authorList>
            <person name="Komaki H."/>
            <person name="Tamura T."/>
        </authorList>
    </citation>
    <scope>NUCLEOTIDE SEQUENCE [LARGE SCALE GENOMIC DNA]</scope>
    <source>
        <strain evidence="2 3">NBRC 14916</strain>
    </source>
</reference>
<keyword evidence="3" id="KW-1185">Reference proteome</keyword>
<gene>
    <name evidence="2" type="ORF">Apa02nite_094460</name>
</gene>
<feature type="compositionally biased region" description="Basic and acidic residues" evidence="1">
    <location>
        <begin position="71"/>
        <end position="87"/>
    </location>
</feature>
<dbReference type="Proteomes" id="UP000624709">
    <property type="component" value="Unassembled WGS sequence"/>
</dbReference>
<evidence type="ECO:0000256" key="1">
    <source>
        <dbReference type="SAM" id="MobiDB-lite"/>
    </source>
</evidence>
<evidence type="ECO:0000313" key="3">
    <source>
        <dbReference type="Proteomes" id="UP000624709"/>
    </source>
</evidence>
<protein>
    <submittedName>
        <fullName evidence="2">Uncharacterized protein</fullName>
    </submittedName>
</protein>